<organism evidence="1 2">
    <name type="scientific">Nodularia spumigena UHCC 0060</name>
    <dbReference type="NCBI Taxonomy" id="3110300"/>
    <lineage>
        <taxon>Bacteria</taxon>
        <taxon>Bacillati</taxon>
        <taxon>Cyanobacteriota</taxon>
        <taxon>Cyanophyceae</taxon>
        <taxon>Nostocales</taxon>
        <taxon>Nodulariaceae</taxon>
        <taxon>Nodularia</taxon>
    </lineage>
</organism>
<accession>A0ABU5UXR3</accession>
<sequence>MSTSLPLRRIVTCQGSIQLITAFSVMTYREKVEGISINDYENYLVIYDLYAPEDQIDDFINLIKKIANSLCYWKSIVYIPAEYLTNIAQKLSYTGNSAIFSTVYNWVGTNATSEIYLSRNWQFGNQLLINTYKSANKICYGDSIGLYFTSNSSAFFAKQEVLTSSWNQKLLDFLVRSPKQLIRHRLNQIYERLGLRTILQTIEFDRGYFTLPDVMGEMPSMSYEKINIRYLLATFHALIDLVDTDYVNQLKTEIADAPVAVLLTSNFSEAGRMSDEQELSAYVQFLTSAHLTANTVLIIKPHPRDDLQKIDQLRSQLSELFSRIIILSQPDLFFLPFEVFFLKSFMSSDVLPQPTFPFIQVFGVSSACLSLKLLFHVPSVVGFGENITPKTFYQDYIQGRLEHERDLNKALQIIDSMSQVV</sequence>
<dbReference type="EMBL" id="JAYGHK010000169">
    <property type="protein sequence ID" value="MEA5611108.1"/>
    <property type="molecule type" value="Genomic_DNA"/>
</dbReference>
<dbReference type="RefSeq" id="WP_323244331.1">
    <property type="nucleotide sequence ID" value="NZ_JAYGHK010000169.1"/>
</dbReference>
<dbReference type="Pfam" id="PF07388">
    <property type="entry name" value="A-2_8-polyST"/>
    <property type="match status" value="1"/>
</dbReference>
<keyword evidence="2" id="KW-1185">Reference proteome</keyword>
<dbReference type="Proteomes" id="UP001303285">
    <property type="component" value="Unassembled WGS sequence"/>
</dbReference>
<name>A0ABU5UXR3_NODSP</name>
<comment type="caution">
    <text evidence="1">The sequence shown here is derived from an EMBL/GenBank/DDBJ whole genome shotgun (WGS) entry which is preliminary data.</text>
</comment>
<gene>
    <name evidence="1" type="ORF">VB695_24125</name>
</gene>
<proteinExistence type="predicted"/>
<dbReference type="InterPro" id="IPR010866">
    <property type="entry name" value="A-2_8-polyST"/>
</dbReference>
<evidence type="ECO:0000313" key="2">
    <source>
        <dbReference type="Proteomes" id="UP001303285"/>
    </source>
</evidence>
<evidence type="ECO:0000313" key="1">
    <source>
        <dbReference type="EMBL" id="MEA5611108.1"/>
    </source>
</evidence>
<reference evidence="1 2" key="1">
    <citation type="submission" date="2023-12" db="EMBL/GenBank/DDBJ databases">
        <title>Baltic Sea Cyanobacteria.</title>
        <authorList>
            <person name="Delbaje E."/>
            <person name="Fewer D.P."/>
            <person name="Shishido T.K."/>
        </authorList>
    </citation>
    <scope>NUCLEOTIDE SEQUENCE [LARGE SCALE GENOMIC DNA]</scope>
    <source>
        <strain evidence="1 2">UHCC 0060</strain>
    </source>
</reference>
<protein>
    <submittedName>
        <fullName evidence="1">Polysialyltransferase family glycosyltransferase</fullName>
    </submittedName>
</protein>